<accession>A0A6C0B0E2</accession>
<reference evidence="1" key="1">
    <citation type="journal article" date="2020" name="Nature">
        <title>Giant virus diversity and host interactions through global metagenomics.</title>
        <authorList>
            <person name="Schulz F."/>
            <person name="Roux S."/>
            <person name="Paez-Espino D."/>
            <person name="Jungbluth S."/>
            <person name="Walsh D.A."/>
            <person name="Denef V.J."/>
            <person name="McMahon K.D."/>
            <person name="Konstantinidis K.T."/>
            <person name="Eloe-Fadrosh E.A."/>
            <person name="Kyrpides N.C."/>
            <person name="Woyke T."/>
        </authorList>
    </citation>
    <scope>NUCLEOTIDE SEQUENCE</scope>
    <source>
        <strain evidence="1">GVMAG-M-3300009182-78</strain>
    </source>
</reference>
<dbReference type="AlphaFoldDB" id="A0A6C0B0E2"/>
<name>A0A6C0B0E2_9ZZZZ</name>
<evidence type="ECO:0000313" key="1">
    <source>
        <dbReference type="EMBL" id="QHS85500.1"/>
    </source>
</evidence>
<proteinExistence type="predicted"/>
<dbReference type="EMBL" id="MN739044">
    <property type="protein sequence ID" value="QHS85500.1"/>
    <property type="molecule type" value="Genomic_DNA"/>
</dbReference>
<protein>
    <submittedName>
        <fullName evidence="1">Uncharacterized protein</fullName>
    </submittedName>
</protein>
<organism evidence="1">
    <name type="scientific">viral metagenome</name>
    <dbReference type="NCBI Taxonomy" id="1070528"/>
    <lineage>
        <taxon>unclassified sequences</taxon>
        <taxon>metagenomes</taxon>
        <taxon>organismal metagenomes</taxon>
    </lineage>
</organism>
<sequence length="237" mass="26502">MSLTPELVTGFAMFFKKCVRGYHILNKEPIKESVWEAINTQVLLHAGCSVASQSNGSHAPGSDISSSIGNLSNKSVKYNESSRSHLCVSSYRLSAVCSASNPGNITEIIEEIKKRKNFDFYSIIAREELSGNRIHYDWFLLPSDHPIVDPTKYEWSPLVGQRGKNKGTQVGWKTNIVNGSSMSITFSMSSQLWMNICLNDELKEQYIIANTELSTQTKMDYVALADSYAEEDILENV</sequence>